<dbReference type="InterPro" id="IPR000504">
    <property type="entry name" value="RRM_dom"/>
</dbReference>
<evidence type="ECO:0000256" key="6">
    <source>
        <dbReference type="ARBA" id="ARBA00023242"/>
    </source>
</evidence>
<evidence type="ECO:0000256" key="1">
    <source>
        <dbReference type="ARBA" id="ARBA00000971"/>
    </source>
</evidence>
<evidence type="ECO:0000256" key="2">
    <source>
        <dbReference type="ARBA" id="ARBA00004123"/>
    </source>
</evidence>
<keyword evidence="6" id="KW-0539">Nucleus</keyword>
<dbReference type="Pfam" id="PF00076">
    <property type="entry name" value="RRM_1"/>
    <property type="match status" value="1"/>
</dbReference>
<organism evidence="9 10">
    <name type="scientific">Bonamia ostreae</name>
    <dbReference type="NCBI Taxonomy" id="126728"/>
    <lineage>
        <taxon>Eukaryota</taxon>
        <taxon>Sar</taxon>
        <taxon>Rhizaria</taxon>
        <taxon>Endomyxa</taxon>
        <taxon>Ascetosporea</taxon>
        <taxon>Haplosporida</taxon>
        <taxon>Bonamia</taxon>
    </lineage>
</organism>
<evidence type="ECO:0000256" key="4">
    <source>
        <dbReference type="ARBA" id="ARBA00023110"/>
    </source>
</evidence>
<keyword evidence="10" id="KW-1185">Reference proteome</keyword>
<accession>A0ABV2AUY6</accession>
<evidence type="ECO:0000256" key="3">
    <source>
        <dbReference type="ARBA" id="ARBA00013194"/>
    </source>
</evidence>
<dbReference type="SMART" id="SM00360">
    <property type="entry name" value="RRM"/>
    <property type="match status" value="1"/>
</dbReference>
<dbReference type="Proteomes" id="UP001439008">
    <property type="component" value="Unassembled WGS sequence"/>
</dbReference>
<feature type="domain" description="RRM" evidence="8">
    <location>
        <begin position="63"/>
        <end position="141"/>
    </location>
</feature>
<proteinExistence type="predicted"/>
<gene>
    <name evidence="9" type="primary">PPIL4</name>
    <name evidence="9" type="ORF">MHBO_005056</name>
</gene>
<name>A0ABV2AUY6_9EUKA</name>
<evidence type="ECO:0000256" key="5">
    <source>
        <dbReference type="ARBA" id="ARBA00023235"/>
    </source>
</evidence>
<protein>
    <recommendedName>
        <fullName evidence="3">peptidylprolyl isomerase</fullName>
        <ecNumber evidence="3">5.2.1.8</ecNumber>
    </recommendedName>
</protein>
<dbReference type="InterPro" id="IPR035542">
    <property type="entry name" value="CRIP"/>
</dbReference>
<dbReference type="PANTHER" id="PTHR45843:SF1">
    <property type="entry name" value="PEPTIDYL-PROLYL CIS-TRANS ISOMERASE-LIKE 4"/>
    <property type="match status" value="1"/>
</dbReference>
<reference evidence="9 10" key="1">
    <citation type="journal article" date="2024" name="BMC Biol.">
        <title>Comparative genomics of Ascetosporea gives new insight into the evolutionary basis for animal parasitism in Rhizaria.</title>
        <authorList>
            <person name="Hiltunen Thoren M."/>
            <person name="Onut-Brannstrom I."/>
            <person name="Alfjorden A."/>
            <person name="Peckova H."/>
            <person name="Swords F."/>
            <person name="Hooper C."/>
            <person name="Holzer A.S."/>
            <person name="Bass D."/>
            <person name="Burki F."/>
        </authorList>
    </citation>
    <scope>NUCLEOTIDE SEQUENCE [LARGE SCALE GENOMIC DNA]</scope>
    <source>
        <strain evidence="9">20-A016</strain>
    </source>
</reference>
<comment type="caution">
    <text evidence="9">The sequence shown here is derived from an EMBL/GenBank/DDBJ whole genome shotgun (WGS) entry which is preliminary data.</text>
</comment>
<comment type="subcellular location">
    <subcellularLocation>
        <location evidence="2">Nucleus</location>
    </subcellularLocation>
</comment>
<dbReference type="CDD" id="cd12235">
    <property type="entry name" value="RRM_PPIL4"/>
    <property type="match status" value="1"/>
</dbReference>
<evidence type="ECO:0000313" key="10">
    <source>
        <dbReference type="Proteomes" id="UP001439008"/>
    </source>
</evidence>
<evidence type="ECO:0000259" key="8">
    <source>
        <dbReference type="PROSITE" id="PS50102"/>
    </source>
</evidence>
<dbReference type="EMBL" id="JBDODL010006389">
    <property type="protein sequence ID" value="MES1923478.1"/>
    <property type="molecule type" value="Genomic_DNA"/>
</dbReference>
<dbReference type="SUPFAM" id="SSF54928">
    <property type="entry name" value="RNA-binding domain, RBD"/>
    <property type="match status" value="1"/>
</dbReference>
<dbReference type="GO" id="GO:0003755">
    <property type="term" value="F:peptidyl-prolyl cis-trans isomerase activity"/>
    <property type="evidence" value="ECO:0007669"/>
    <property type="project" value="UniProtKB-EC"/>
</dbReference>
<dbReference type="InterPro" id="IPR035979">
    <property type="entry name" value="RBD_domain_sf"/>
</dbReference>
<keyword evidence="4" id="KW-0697">Rotamase</keyword>
<keyword evidence="7" id="KW-0694">RNA-binding</keyword>
<sequence length="157" mass="18321">SPKITYDKLDENYIPDDIDLSKTDNRSKAEIDRLKMTERAKADSTLLEVLRDIPHRDIRPDENTLFICKLNPVTTDEDLRTIFSQFGPVAGCEVVKDYKTGDSLQYAFVEFEKQSHCEMAFLKMNNVLLDDRRIKVDWSQSVAKQWERFEREGLANK</sequence>
<comment type="catalytic activity">
    <reaction evidence="1">
        <text>[protein]-peptidylproline (omega=180) = [protein]-peptidylproline (omega=0)</text>
        <dbReference type="Rhea" id="RHEA:16237"/>
        <dbReference type="Rhea" id="RHEA-COMP:10747"/>
        <dbReference type="Rhea" id="RHEA-COMP:10748"/>
        <dbReference type="ChEBI" id="CHEBI:83833"/>
        <dbReference type="ChEBI" id="CHEBI:83834"/>
        <dbReference type="EC" id="5.2.1.8"/>
    </reaction>
</comment>
<dbReference type="EC" id="5.2.1.8" evidence="3"/>
<evidence type="ECO:0000313" key="9">
    <source>
        <dbReference type="EMBL" id="MES1923478.1"/>
    </source>
</evidence>
<dbReference type="Gene3D" id="3.30.70.330">
    <property type="match status" value="1"/>
</dbReference>
<dbReference type="InterPro" id="IPR012677">
    <property type="entry name" value="Nucleotide-bd_a/b_plait_sf"/>
</dbReference>
<keyword evidence="5" id="KW-0413">Isomerase</keyword>
<evidence type="ECO:0000256" key="7">
    <source>
        <dbReference type="PROSITE-ProRule" id="PRU00176"/>
    </source>
</evidence>
<dbReference type="PANTHER" id="PTHR45843">
    <property type="entry name" value="PEPTIDYL-PROLYL CIS-TRANS ISOMERASE-LIKE 4"/>
    <property type="match status" value="1"/>
</dbReference>
<dbReference type="PROSITE" id="PS50102">
    <property type="entry name" value="RRM"/>
    <property type="match status" value="1"/>
</dbReference>
<feature type="non-terminal residue" evidence="9">
    <location>
        <position position="1"/>
    </location>
</feature>